<dbReference type="EMBL" id="JACGWN010000009">
    <property type="protein sequence ID" value="KAL0434320.1"/>
    <property type="molecule type" value="Genomic_DNA"/>
</dbReference>
<comment type="caution">
    <text evidence="1">The sequence shown here is derived from an EMBL/GenBank/DDBJ whole genome shotgun (WGS) entry which is preliminary data.</text>
</comment>
<reference evidence="1" key="2">
    <citation type="journal article" date="2024" name="Plant">
        <title>Genomic evolution and insights into agronomic trait innovations of Sesamum species.</title>
        <authorList>
            <person name="Miao H."/>
            <person name="Wang L."/>
            <person name="Qu L."/>
            <person name="Liu H."/>
            <person name="Sun Y."/>
            <person name="Le M."/>
            <person name="Wang Q."/>
            <person name="Wei S."/>
            <person name="Zheng Y."/>
            <person name="Lin W."/>
            <person name="Duan Y."/>
            <person name="Cao H."/>
            <person name="Xiong S."/>
            <person name="Wang X."/>
            <person name="Wei L."/>
            <person name="Li C."/>
            <person name="Ma Q."/>
            <person name="Ju M."/>
            <person name="Zhao R."/>
            <person name="Li G."/>
            <person name="Mu C."/>
            <person name="Tian Q."/>
            <person name="Mei H."/>
            <person name="Zhang T."/>
            <person name="Gao T."/>
            <person name="Zhang H."/>
        </authorList>
    </citation>
    <scope>NUCLEOTIDE SEQUENCE</scope>
    <source>
        <strain evidence="1">KEN1</strain>
    </source>
</reference>
<reference evidence="1" key="1">
    <citation type="submission" date="2020-06" db="EMBL/GenBank/DDBJ databases">
        <authorList>
            <person name="Li T."/>
            <person name="Hu X."/>
            <person name="Zhang T."/>
            <person name="Song X."/>
            <person name="Zhang H."/>
            <person name="Dai N."/>
            <person name="Sheng W."/>
            <person name="Hou X."/>
            <person name="Wei L."/>
        </authorList>
    </citation>
    <scope>NUCLEOTIDE SEQUENCE</scope>
    <source>
        <strain evidence="1">KEN1</strain>
        <tissue evidence="1">Leaf</tissue>
    </source>
</reference>
<dbReference type="InterPro" id="IPR043502">
    <property type="entry name" value="DNA/RNA_pol_sf"/>
</dbReference>
<dbReference type="PANTHER" id="PTHR37984:SF5">
    <property type="entry name" value="PROTEIN NYNRIN-LIKE"/>
    <property type="match status" value="1"/>
</dbReference>
<dbReference type="AlphaFoldDB" id="A0AAW2VXR1"/>
<name>A0AAW2VXR1_9LAMI</name>
<sequence>MLVKSKKVGDHGVLEETFSVLRKYRLKLNPEKCAFRVPGGRFFGFMVIRRGIEANPLKIKAILEMKAPTNVNESLRFLKVLRKAKNFECDAFCQQAFEELKNYLAGLPLLVKPSKGMTSTYIFLSHLKRSVLFLFMWMKEIICQFVISVRHVLGDTPKIEKWLLHVERSSTIQGSGAGRVVLLLKEKTWSSLLYLVSKLLTMKQNMKH</sequence>
<gene>
    <name evidence="1" type="ORF">Slati_2766300</name>
</gene>
<dbReference type="Gene3D" id="3.30.70.270">
    <property type="match status" value="1"/>
</dbReference>
<dbReference type="InterPro" id="IPR050951">
    <property type="entry name" value="Retrovirus_Pol_polyprotein"/>
</dbReference>
<evidence type="ECO:0000313" key="1">
    <source>
        <dbReference type="EMBL" id="KAL0434320.1"/>
    </source>
</evidence>
<accession>A0AAW2VXR1</accession>
<protein>
    <recommendedName>
        <fullName evidence="2">Reverse transcriptase</fullName>
    </recommendedName>
</protein>
<dbReference type="PANTHER" id="PTHR37984">
    <property type="entry name" value="PROTEIN CBG26694"/>
    <property type="match status" value="1"/>
</dbReference>
<evidence type="ECO:0008006" key="2">
    <source>
        <dbReference type="Google" id="ProtNLM"/>
    </source>
</evidence>
<organism evidence="1">
    <name type="scientific">Sesamum latifolium</name>
    <dbReference type="NCBI Taxonomy" id="2727402"/>
    <lineage>
        <taxon>Eukaryota</taxon>
        <taxon>Viridiplantae</taxon>
        <taxon>Streptophyta</taxon>
        <taxon>Embryophyta</taxon>
        <taxon>Tracheophyta</taxon>
        <taxon>Spermatophyta</taxon>
        <taxon>Magnoliopsida</taxon>
        <taxon>eudicotyledons</taxon>
        <taxon>Gunneridae</taxon>
        <taxon>Pentapetalae</taxon>
        <taxon>asterids</taxon>
        <taxon>lamiids</taxon>
        <taxon>Lamiales</taxon>
        <taxon>Pedaliaceae</taxon>
        <taxon>Sesamum</taxon>
    </lineage>
</organism>
<dbReference type="InterPro" id="IPR043128">
    <property type="entry name" value="Rev_trsase/Diguanyl_cyclase"/>
</dbReference>
<proteinExistence type="predicted"/>
<dbReference type="SUPFAM" id="SSF56672">
    <property type="entry name" value="DNA/RNA polymerases"/>
    <property type="match status" value="1"/>
</dbReference>